<organism evidence="3">
    <name type="scientific">Shearwaterpox virus</name>
    <dbReference type="NCBI Taxonomy" id="1974596"/>
    <lineage>
        <taxon>Viruses</taxon>
        <taxon>Varidnaviria</taxon>
        <taxon>Bamfordvirae</taxon>
        <taxon>Nucleocytoviricota</taxon>
        <taxon>Pokkesviricetes</taxon>
        <taxon>Chitovirales</taxon>
        <taxon>Poxviridae</taxon>
        <taxon>Chordopoxvirinae</taxon>
        <taxon>Avipoxvirus</taxon>
        <taxon>Avipoxvirus canarypox</taxon>
        <taxon>Canarypox virus</taxon>
    </lineage>
</organism>
<dbReference type="InterPro" id="IPR007490">
    <property type="entry name" value="Poxvirus_B22"/>
</dbReference>
<gene>
    <name evidence="3" type="primary">SWPV2-148</name>
</gene>
<evidence type="ECO:0000256" key="1">
    <source>
        <dbReference type="SAM" id="MobiDB-lite"/>
    </source>
</evidence>
<feature type="region of interest" description="Disordered" evidence="1">
    <location>
        <begin position="353"/>
        <end position="373"/>
    </location>
</feature>
<reference evidence="3" key="1">
    <citation type="journal article" date="2017" name="BMC Genomics">
        <title>Genomic characterization of two novel pathogenic avipoxviruses isolated from pacific shearwaters (Ardenna spp.).</title>
        <authorList>
            <person name="Sarker S."/>
            <person name="Das S."/>
            <person name="Lavers J.L."/>
            <person name="Hutton I."/>
            <person name="Helbig K."/>
            <person name="Imbery J."/>
            <person name="Upton C."/>
            <person name="Raidal S.R."/>
        </authorList>
    </citation>
    <scope>NUCLEOTIDE SEQUENCE [LARGE SCALE GENOMIC DNA]</scope>
    <source>
        <strain evidence="3">SWPV-2</strain>
    </source>
</reference>
<feature type="domain" description="Poxvirus B22R protein N-terminal" evidence="2">
    <location>
        <begin position="16"/>
        <end position="104"/>
    </location>
</feature>
<feature type="compositionally biased region" description="Basic and acidic residues" evidence="1">
    <location>
        <begin position="621"/>
        <end position="632"/>
    </location>
</feature>
<proteinExistence type="predicted"/>
<feature type="compositionally biased region" description="Basic and acidic residues" evidence="1">
    <location>
        <begin position="657"/>
        <end position="670"/>
    </location>
</feature>
<dbReference type="InterPro" id="IPR025133">
    <property type="entry name" value="Poxvirus_B22R_N_dom"/>
</dbReference>
<evidence type="ECO:0000313" key="3">
    <source>
        <dbReference type="EMBL" id="ARE67377.1"/>
    </source>
</evidence>
<accession>A0A1V0QGA7</accession>
<feature type="region of interest" description="Disordered" evidence="1">
    <location>
        <begin position="605"/>
        <end position="693"/>
    </location>
</feature>
<evidence type="ECO:0000259" key="2">
    <source>
        <dbReference type="Pfam" id="PF13169"/>
    </source>
</evidence>
<sequence length="875" mass="98021">MDIIIIFTIFIAITRSEFCRRKSSIYHNTVKSLNHVKERTDYAATATYGYLSIAEKVHKEMFIKSLNWDSILASVKRIFLTKCSNNKGVFRYNYTINMNITVSADLANGKDTENRKSINKNIVKTLLLYNNSMINQFVNDTGDRAYFNLPVMEHVSYFDNGCNNVTVDEVIIYNFSVGNGDKVGKSPQARSVIPITFKGVSTHEPYTDSDKFIECIRKRIVKECQSPKGKVKIDKSVISNCESCTLSLMVEVAGIPEEFNTTLRENGATPGTLSELLYACMMTNGKDCIDYVAPIEKFQSDTLLSLSSYIKHNNHRVKRDADKYIDISMEDIRCMHNMYDTRKKEDELTTCTIASNSRSKRGTSEDENDPDDIEVSQYLKKIMRMEEVIPREATHLQLGVSTSYSEESSIQVAGDIDIRAKVKDRAKKTLQGFLPNIPADTSTDEIYDKINRPSPRNQVPEDSKNILSGRLAAITARKMESVRGALESRIGYSSGSEDAGYAELQFRGASGGASAGASALYEEEEDIQMVESYVRRGYMRRRTGDDLVENIGAYRQKGGKGVHVVSTVSDTSTGLFDVDTSTLVVSPLTRKGAIIRRNTRSKYKNLRELVDSAATPPTPSRTDRRDDPESPRYHSPSHRRCKRGTNDVVCAMLGQRSRPEGNRNGDDYIDPRTASNAMRHPNPPAQAPSNGARGRIRTPSLQDPYQSNIDAAIAMGIVPGRQGRVQGRQDSLQGRQFQDQDPYQQHIDAARAMGIVPGRQSLEGRRRHPSAARGQELIYMSTPNMGFFGNMQQQAARPFLNLVTPYAYYDVANSMRLTNNDYDRVRDAYNLAHRPLPRIPGSSRSHSSSHIYDSLYMDLDVGDDMYSGSVSGSVR</sequence>
<protein>
    <submittedName>
        <fullName evidence="3">SWPV2-ORF148</fullName>
    </submittedName>
</protein>
<name>A0A1V0QGA7_CNPV</name>
<dbReference type="EMBL" id="KX857215">
    <property type="protein sequence ID" value="ARE67377.1"/>
    <property type="molecule type" value="Genomic_DNA"/>
</dbReference>
<dbReference type="Pfam" id="PF04395">
    <property type="entry name" value="Poxvirus_B22R"/>
    <property type="match status" value="1"/>
</dbReference>
<dbReference type="Proteomes" id="UP000319767">
    <property type="component" value="Segment"/>
</dbReference>
<dbReference type="Pfam" id="PF13169">
    <property type="entry name" value="Poxvirus_B22R_N"/>
    <property type="match status" value="1"/>
</dbReference>